<accession>A0A9X4RPC8</accession>
<proteinExistence type="predicted"/>
<keyword evidence="1" id="KW-0812">Transmembrane</keyword>
<feature type="transmembrane region" description="Helical" evidence="1">
    <location>
        <begin position="136"/>
        <end position="156"/>
    </location>
</feature>
<protein>
    <submittedName>
        <fullName evidence="2">Uncharacterized protein</fullName>
    </submittedName>
</protein>
<name>A0A9X4RPC8_9BACT</name>
<keyword evidence="1" id="KW-0472">Membrane</keyword>
<dbReference type="Proteomes" id="UP001154240">
    <property type="component" value="Unassembled WGS sequence"/>
</dbReference>
<reference evidence="2" key="2">
    <citation type="submission" date="2022-10" db="EMBL/GenBank/DDBJ databases">
        <authorList>
            <person name="Aronson H.S."/>
        </authorList>
    </citation>
    <scope>NUCLEOTIDE SEQUENCE</scope>
    <source>
        <strain evidence="2">RS19-109</strain>
    </source>
</reference>
<feature type="transmembrane region" description="Helical" evidence="1">
    <location>
        <begin position="186"/>
        <end position="207"/>
    </location>
</feature>
<dbReference type="EMBL" id="JAPHEH010000001">
    <property type="protein sequence ID" value="MDG4475117.1"/>
    <property type="molecule type" value="Genomic_DNA"/>
</dbReference>
<feature type="transmembrane region" description="Helical" evidence="1">
    <location>
        <begin position="252"/>
        <end position="276"/>
    </location>
</feature>
<sequence>MDPAQLIPTPDTIPAPWGFFEFFLILTFFAHLLFMNAMLGTAIIAMLREMRTPSTAPPPCQDIANKLPYTIAFAVNFGVAPLLFLQVLYGHFIYTSSILMGVYWLSIIGLLILAYYSAYLYKMASGLPSASRKRTLGTSILLLLITAFLFVNNITLMQTPQSWEVYFHRPDGTFLNLAEPTLLPRYLHFVVASVATGGLFLAILAFFQGKKDPAGATKRLSTGMKWFTYATVVEIGTGIPFLFSMPKNVHQLFVGGALLPTLLFIASLVAAGFCLYYGTKERVWPATVAMAATILFMVLVRDLARQAYLAPYFHPADLQVVPQWSPMYLFLAILVIGVAVIIYMLKLAARVPEEVR</sequence>
<feature type="transmembrane region" description="Helical" evidence="1">
    <location>
        <begin position="324"/>
        <end position="345"/>
    </location>
</feature>
<feature type="transmembrane region" description="Helical" evidence="1">
    <location>
        <begin position="283"/>
        <end position="304"/>
    </location>
</feature>
<keyword evidence="3" id="KW-1185">Reference proteome</keyword>
<feature type="transmembrane region" description="Helical" evidence="1">
    <location>
        <begin position="67"/>
        <end position="87"/>
    </location>
</feature>
<comment type="caution">
    <text evidence="2">The sequence shown here is derived from an EMBL/GenBank/DDBJ whole genome shotgun (WGS) entry which is preliminary data.</text>
</comment>
<dbReference type="AlphaFoldDB" id="A0A9X4RPC8"/>
<feature type="transmembrane region" description="Helical" evidence="1">
    <location>
        <begin position="93"/>
        <end position="116"/>
    </location>
</feature>
<evidence type="ECO:0000313" key="3">
    <source>
        <dbReference type="Proteomes" id="UP001154240"/>
    </source>
</evidence>
<feature type="transmembrane region" description="Helical" evidence="1">
    <location>
        <begin position="22"/>
        <end position="47"/>
    </location>
</feature>
<evidence type="ECO:0000256" key="1">
    <source>
        <dbReference type="SAM" id="Phobius"/>
    </source>
</evidence>
<dbReference type="RefSeq" id="WP_307632093.1">
    <property type="nucleotide sequence ID" value="NZ_JAPHEH010000001.1"/>
</dbReference>
<keyword evidence="1" id="KW-1133">Transmembrane helix</keyword>
<feature type="transmembrane region" description="Helical" evidence="1">
    <location>
        <begin position="227"/>
        <end position="246"/>
    </location>
</feature>
<reference evidence="2" key="1">
    <citation type="journal article" date="2022" name="bioRxiv">
        <title>Thiovibrio frasassiensisgen. nov., sp. nov., an autotrophic, elemental sulfur disproportionating bacterium isolated from sulfidic karst sediment, and proposal of Thiovibrionaceae fam. nov.</title>
        <authorList>
            <person name="Aronson H."/>
            <person name="Thomas C."/>
            <person name="Bhattacharyya M."/>
            <person name="Eckstein S."/>
            <person name="Jensen S."/>
            <person name="Barco R."/>
            <person name="Macalady J."/>
            <person name="Amend J."/>
        </authorList>
    </citation>
    <scope>NUCLEOTIDE SEQUENCE</scope>
    <source>
        <strain evidence="2">RS19-109</strain>
    </source>
</reference>
<evidence type="ECO:0000313" key="2">
    <source>
        <dbReference type="EMBL" id="MDG4475117.1"/>
    </source>
</evidence>
<gene>
    <name evidence="2" type="ORF">OLX77_02955</name>
</gene>
<organism evidence="2 3">
    <name type="scientific">Thiovibrio frasassiensis</name>
    <dbReference type="NCBI Taxonomy" id="2984131"/>
    <lineage>
        <taxon>Bacteria</taxon>
        <taxon>Pseudomonadati</taxon>
        <taxon>Thermodesulfobacteriota</taxon>
        <taxon>Desulfobulbia</taxon>
        <taxon>Desulfobulbales</taxon>
        <taxon>Thiovibrionaceae</taxon>
        <taxon>Thiovibrio</taxon>
    </lineage>
</organism>